<protein>
    <submittedName>
        <fullName evidence="2">Uncharacterized protein</fullName>
    </submittedName>
</protein>
<dbReference type="EMBL" id="JAAVJL010000001">
    <property type="protein sequence ID" value="NMF59545.1"/>
    <property type="molecule type" value="Genomic_DNA"/>
</dbReference>
<comment type="caution">
    <text evidence="2">The sequence shown here is derived from an EMBL/GenBank/DDBJ whole genome shotgun (WGS) entry which is preliminary data.</text>
</comment>
<dbReference type="Proteomes" id="UP000738376">
    <property type="component" value="Unassembled WGS sequence"/>
</dbReference>
<sequence length="52" mass="5823">MISMICVDGGGNASPLRGIGGFWLCFLYRLFWGISLYAGWYVTEGFDVNVRI</sequence>
<gene>
    <name evidence="2" type="ORF">HC246_16350</name>
</gene>
<keyword evidence="1" id="KW-1133">Transmembrane helix</keyword>
<feature type="transmembrane region" description="Helical" evidence="1">
    <location>
        <begin position="21"/>
        <end position="42"/>
    </location>
</feature>
<evidence type="ECO:0000313" key="2">
    <source>
        <dbReference type="EMBL" id="NMF59545.1"/>
    </source>
</evidence>
<dbReference type="RefSeq" id="WP_169364313.1">
    <property type="nucleotide sequence ID" value="NZ_JAAVJL010000001.1"/>
</dbReference>
<evidence type="ECO:0000256" key="1">
    <source>
        <dbReference type="SAM" id="Phobius"/>
    </source>
</evidence>
<reference evidence="2 3" key="1">
    <citation type="submission" date="2020-03" db="EMBL/GenBank/DDBJ databases">
        <title>Draft Genome Sequence of 2-Methylisoborneol Producing Pseudanabaena yagii Strain GIHE-NHR1 Isolated from North Han River in South Korea.</title>
        <authorList>
            <person name="Jeong J."/>
        </authorList>
    </citation>
    <scope>NUCLEOTIDE SEQUENCE [LARGE SCALE GENOMIC DNA]</scope>
    <source>
        <strain evidence="2 3">GIHE-NHR1</strain>
    </source>
</reference>
<evidence type="ECO:0000313" key="3">
    <source>
        <dbReference type="Proteomes" id="UP000738376"/>
    </source>
</evidence>
<keyword evidence="1" id="KW-0472">Membrane</keyword>
<organism evidence="2 3">
    <name type="scientific">Pseudanabaena yagii GIHE-NHR1</name>
    <dbReference type="NCBI Taxonomy" id="2722753"/>
    <lineage>
        <taxon>Bacteria</taxon>
        <taxon>Bacillati</taxon>
        <taxon>Cyanobacteriota</taxon>
        <taxon>Cyanophyceae</taxon>
        <taxon>Pseudanabaenales</taxon>
        <taxon>Pseudanabaenaceae</taxon>
        <taxon>Pseudanabaena</taxon>
        <taxon>Pseudanabaena yagii</taxon>
    </lineage>
</organism>
<proteinExistence type="predicted"/>
<accession>A0ABX1LVL9</accession>
<keyword evidence="3" id="KW-1185">Reference proteome</keyword>
<name>A0ABX1LVL9_9CYAN</name>
<keyword evidence="1" id="KW-0812">Transmembrane</keyword>